<organism evidence="2 3">
    <name type="scientific">Alkalibacter rhizosphaerae</name>
    <dbReference type="NCBI Taxonomy" id="2815577"/>
    <lineage>
        <taxon>Bacteria</taxon>
        <taxon>Bacillati</taxon>
        <taxon>Bacillota</taxon>
        <taxon>Clostridia</taxon>
        <taxon>Eubacteriales</taxon>
        <taxon>Eubacteriaceae</taxon>
        <taxon>Alkalibacter</taxon>
    </lineage>
</organism>
<accession>A0A974XDU6</accession>
<evidence type="ECO:0000313" key="3">
    <source>
        <dbReference type="Proteomes" id="UP000663499"/>
    </source>
</evidence>
<dbReference type="InterPro" id="IPR050855">
    <property type="entry name" value="NDM-1-like"/>
</dbReference>
<dbReference type="RefSeq" id="WP_207299178.1">
    <property type="nucleotide sequence ID" value="NZ_CP071444.1"/>
</dbReference>
<dbReference type="SMART" id="SM00849">
    <property type="entry name" value="Lactamase_B"/>
    <property type="match status" value="1"/>
</dbReference>
<feature type="domain" description="Metallo-beta-lactamase" evidence="1">
    <location>
        <begin position="12"/>
        <end position="209"/>
    </location>
</feature>
<reference evidence="2" key="1">
    <citation type="submission" date="2021-03" db="EMBL/GenBank/DDBJ databases">
        <title>Alkalibacter marinus sp. nov., isolated from tidal flat sediment.</title>
        <authorList>
            <person name="Namirimu T."/>
            <person name="Yang J.-A."/>
            <person name="Yang S.-H."/>
            <person name="Kim Y.-J."/>
            <person name="Kwon K.K."/>
        </authorList>
    </citation>
    <scope>NUCLEOTIDE SEQUENCE</scope>
    <source>
        <strain evidence="2">ES005</strain>
    </source>
</reference>
<protein>
    <submittedName>
        <fullName evidence="2">MBL fold metallo-hydrolase</fullName>
    </submittedName>
</protein>
<sequence>MFDIVNVGAVAGGECYLLIGDEKTALIDSGFAFCAETVVKNLENHLQGRPLDYILLTHSHYDHVSGTPYVKARWPEALVVSSAHAAKALQRPTAKRVLKEMNEHVAQSFGVSSFPPAPVELAIDLVVKEGDLLDFGNMTLEVLETPGHTRCAIAFYSKEADLLLANETFGTLGDGVEDVIPCHLVGHQATLDSIKKAASKEAEHVLIPHYGLVHGKDAKDYFDASSRNVERTKELLVEGYEEGLDLDGLIQLLKETYYNETLASYQPEAAFLLNAGYMIPMILREVLGVDVS</sequence>
<dbReference type="Proteomes" id="UP000663499">
    <property type="component" value="Chromosome"/>
</dbReference>
<keyword evidence="3" id="KW-1185">Reference proteome</keyword>
<dbReference type="Gene3D" id="3.60.15.10">
    <property type="entry name" value="Ribonuclease Z/Hydroxyacylglutathione hydrolase-like"/>
    <property type="match status" value="1"/>
</dbReference>
<proteinExistence type="predicted"/>
<evidence type="ECO:0000259" key="1">
    <source>
        <dbReference type="SMART" id="SM00849"/>
    </source>
</evidence>
<dbReference type="EMBL" id="CP071444">
    <property type="protein sequence ID" value="QSX07836.1"/>
    <property type="molecule type" value="Genomic_DNA"/>
</dbReference>
<dbReference type="AlphaFoldDB" id="A0A974XDU6"/>
<name>A0A974XDU6_9FIRM</name>
<dbReference type="Pfam" id="PF00753">
    <property type="entry name" value="Lactamase_B"/>
    <property type="match status" value="1"/>
</dbReference>
<dbReference type="KEGG" id="alka:J0B03_08435"/>
<dbReference type="SUPFAM" id="SSF56281">
    <property type="entry name" value="Metallo-hydrolase/oxidoreductase"/>
    <property type="match status" value="1"/>
</dbReference>
<gene>
    <name evidence="2" type="ORF">J0B03_08435</name>
</gene>
<evidence type="ECO:0000313" key="2">
    <source>
        <dbReference type="EMBL" id="QSX07836.1"/>
    </source>
</evidence>
<dbReference type="InterPro" id="IPR036866">
    <property type="entry name" value="RibonucZ/Hydroxyglut_hydro"/>
</dbReference>
<dbReference type="CDD" id="cd06262">
    <property type="entry name" value="metallo-hydrolase-like_MBL-fold"/>
    <property type="match status" value="1"/>
</dbReference>
<dbReference type="PANTHER" id="PTHR42951">
    <property type="entry name" value="METALLO-BETA-LACTAMASE DOMAIN-CONTAINING"/>
    <property type="match status" value="1"/>
</dbReference>
<dbReference type="InterPro" id="IPR001279">
    <property type="entry name" value="Metallo-B-lactamas"/>
</dbReference>